<dbReference type="PROSITE" id="PS50267">
    <property type="entry name" value="NA_NEUROTRAN_SYMP_3"/>
    <property type="match status" value="1"/>
</dbReference>
<name>G3NXL3_GASAC</name>
<proteinExistence type="predicted"/>
<dbReference type="PROSITE" id="PS00754">
    <property type="entry name" value="NA_NEUROTRAN_SYMP_2"/>
    <property type="match status" value="1"/>
</dbReference>
<evidence type="ECO:0000256" key="6">
    <source>
        <dbReference type="SAM" id="Phobius"/>
    </source>
</evidence>
<protein>
    <submittedName>
        <fullName evidence="7">Uncharacterized protein</fullName>
    </submittedName>
</protein>
<accession>G3NXL3</accession>
<evidence type="ECO:0000256" key="4">
    <source>
        <dbReference type="ARBA" id="ARBA00022989"/>
    </source>
</evidence>
<dbReference type="InterPro" id="IPR037272">
    <property type="entry name" value="SNS_sf"/>
</dbReference>
<reference evidence="7" key="2">
    <citation type="submission" date="2024-04" db="UniProtKB">
        <authorList>
            <consortium name="Ensembl"/>
        </authorList>
    </citation>
    <scope>IDENTIFICATION</scope>
</reference>
<keyword evidence="2" id="KW-0813">Transport</keyword>
<dbReference type="InterPro" id="IPR000175">
    <property type="entry name" value="Na/ntran_symport"/>
</dbReference>
<evidence type="ECO:0000256" key="2">
    <source>
        <dbReference type="ARBA" id="ARBA00022448"/>
    </source>
</evidence>
<dbReference type="PANTHER" id="PTHR11616">
    <property type="entry name" value="SODIUM/CHLORIDE DEPENDENT TRANSPORTER"/>
    <property type="match status" value="1"/>
</dbReference>
<reference evidence="7" key="1">
    <citation type="submission" date="2006-01" db="EMBL/GenBank/DDBJ databases">
        <authorList>
            <person name="Lindblad-Toh K."/>
            <person name="Mauceli E."/>
            <person name="Grabherr M."/>
            <person name="Chang J.L."/>
            <person name="Lander E.S."/>
        </authorList>
    </citation>
    <scope>NUCLEOTIDE SEQUENCE [LARGE SCALE GENOMIC DNA]</scope>
</reference>
<comment type="subcellular location">
    <subcellularLocation>
        <location evidence="1">Membrane</location>
        <topology evidence="1">Multi-pass membrane protein</topology>
    </subcellularLocation>
</comment>
<keyword evidence="4 6" id="KW-1133">Transmembrane helix</keyword>
<dbReference type="Ensembl" id="ENSGACT00000010104.1">
    <property type="protein sequence ID" value="ENSGACP00000010082.1"/>
    <property type="gene ID" value="ENSGACG00000007603.1"/>
</dbReference>
<dbReference type="eggNOG" id="KOG3659">
    <property type="taxonomic scope" value="Eukaryota"/>
</dbReference>
<dbReference type="GO" id="GO:0031526">
    <property type="term" value="C:brush border membrane"/>
    <property type="evidence" value="ECO:0007669"/>
    <property type="project" value="TreeGrafter"/>
</dbReference>
<evidence type="ECO:0000256" key="1">
    <source>
        <dbReference type="ARBA" id="ARBA00004141"/>
    </source>
</evidence>
<dbReference type="GO" id="GO:0015175">
    <property type="term" value="F:neutral L-amino acid transmembrane transporter activity"/>
    <property type="evidence" value="ECO:0007669"/>
    <property type="project" value="TreeGrafter"/>
</dbReference>
<dbReference type="SUPFAM" id="SSF161070">
    <property type="entry name" value="SNF-like"/>
    <property type="match status" value="1"/>
</dbReference>
<evidence type="ECO:0000313" key="7">
    <source>
        <dbReference type="Ensembl" id="ENSGACP00000010082.1"/>
    </source>
</evidence>
<keyword evidence="5 6" id="KW-0472">Membrane</keyword>
<sequence>MPLLLLEFAIGQRLRKGSVGVWRAINPYLTGIGVASMLVSLLVGLYYNTLIAWILWYLFNSFQSPLPWTQCPLNDNGTGILIYKQILSLASQTVPKCGCRLVHMLVTVSCPLRICTRVSTELYCGLLLLPSDSEQFGLHRRFWGDPLAHSTLPANGLVCHVCLLHSGDRHFRQGGVRHCHSAVHRAGDLPDPRTDS</sequence>
<dbReference type="GO" id="GO:0035725">
    <property type="term" value="P:sodium ion transmembrane transport"/>
    <property type="evidence" value="ECO:0007669"/>
    <property type="project" value="TreeGrafter"/>
</dbReference>
<feature type="transmembrane region" description="Helical" evidence="6">
    <location>
        <begin position="32"/>
        <end position="59"/>
    </location>
</feature>
<dbReference type="InParanoid" id="G3NXL3"/>
<dbReference type="Bgee" id="ENSGACG00000007603">
    <property type="expression patterns" value="Expressed in intestinal epithelial cell"/>
</dbReference>
<dbReference type="AlphaFoldDB" id="G3NXL3"/>
<organism evidence="7">
    <name type="scientific">Gasterosteus aculeatus</name>
    <name type="common">Three-spined stickleback</name>
    <dbReference type="NCBI Taxonomy" id="69293"/>
    <lineage>
        <taxon>Eukaryota</taxon>
        <taxon>Metazoa</taxon>
        <taxon>Chordata</taxon>
        <taxon>Craniata</taxon>
        <taxon>Vertebrata</taxon>
        <taxon>Euteleostomi</taxon>
        <taxon>Actinopterygii</taxon>
        <taxon>Neopterygii</taxon>
        <taxon>Teleostei</taxon>
        <taxon>Neoteleostei</taxon>
        <taxon>Acanthomorphata</taxon>
        <taxon>Eupercaria</taxon>
        <taxon>Perciformes</taxon>
        <taxon>Cottioidei</taxon>
        <taxon>Gasterosteales</taxon>
        <taxon>Gasterosteidae</taxon>
        <taxon>Gasterosteus</taxon>
    </lineage>
</organism>
<dbReference type="Pfam" id="PF00209">
    <property type="entry name" value="SNF"/>
    <property type="match status" value="1"/>
</dbReference>
<keyword evidence="3 6" id="KW-0812">Transmembrane</keyword>
<dbReference type="PANTHER" id="PTHR11616:SF285">
    <property type="entry name" value="TRANSPORTER"/>
    <property type="match status" value="1"/>
</dbReference>
<evidence type="ECO:0000256" key="5">
    <source>
        <dbReference type="ARBA" id="ARBA00023136"/>
    </source>
</evidence>
<evidence type="ECO:0000256" key="3">
    <source>
        <dbReference type="ARBA" id="ARBA00022692"/>
    </source>
</evidence>
<dbReference type="STRING" id="69293.ENSGACP00000010082"/>